<evidence type="ECO:0000313" key="1">
    <source>
        <dbReference type="EMBL" id="KAG6527182.1"/>
    </source>
</evidence>
<proteinExistence type="predicted"/>
<reference evidence="1 2" key="1">
    <citation type="submission" date="2020-08" db="EMBL/GenBank/DDBJ databases">
        <title>Plant Genome Project.</title>
        <authorList>
            <person name="Zhang R.-G."/>
        </authorList>
    </citation>
    <scope>NUCLEOTIDE SEQUENCE [LARGE SCALE GENOMIC DNA]</scope>
    <source>
        <tissue evidence="1">Rhizome</tissue>
    </source>
</reference>
<dbReference type="Proteomes" id="UP000734854">
    <property type="component" value="Unassembled WGS sequence"/>
</dbReference>
<dbReference type="EMBL" id="JACMSC010000003">
    <property type="protein sequence ID" value="KAG6527182.1"/>
    <property type="molecule type" value="Genomic_DNA"/>
</dbReference>
<protein>
    <submittedName>
        <fullName evidence="1">Uncharacterized protein</fullName>
    </submittedName>
</protein>
<name>A0A8J5HX73_ZINOF</name>
<evidence type="ECO:0000313" key="2">
    <source>
        <dbReference type="Proteomes" id="UP000734854"/>
    </source>
</evidence>
<organism evidence="1 2">
    <name type="scientific">Zingiber officinale</name>
    <name type="common">Ginger</name>
    <name type="synonym">Amomum zingiber</name>
    <dbReference type="NCBI Taxonomy" id="94328"/>
    <lineage>
        <taxon>Eukaryota</taxon>
        <taxon>Viridiplantae</taxon>
        <taxon>Streptophyta</taxon>
        <taxon>Embryophyta</taxon>
        <taxon>Tracheophyta</taxon>
        <taxon>Spermatophyta</taxon>
        <taxon>Magnoliopsida</taxon>
        <taxon>Liliopsida</taxon>
        <taxon>Zingiberales</taxon>
        <taxon>Zingiberaceae</taxon>
        <taxon>Zingiber</taxon>
    </lineage>
</organism>
<sequence>MGVQQVLDEKTFTSEDKMGDAEWTCNHRGHQDRLGWASGRHYNPIPDNKNVMESGLVKRQLVRIHIPPALNLLCTT</sequence>
<accession>A0A8J5HX73</accession>
<keyword evidence="2" id="KW-1185">Reference proteome</keyword>
<comment type="caution">
    <text evidence="1">The sequence shown here is derived from an EMBL/GenBank/DDBJ whole genome shotgun (WGS) entry which is preliminary data.</text>
</comment>
<gene>
    <name evidence="1" type="ORF">ZIOFF_009276</name>
</gene>
<dbReference type="AlphaFoldDB" id="A0A8J5HX73"/>